<dbReference type="InterPro" id="IPR029069">
    <property type="entry name" value="HotDog_dom_sf"/>
</dbReference>
<dbReference type="Pfam" id="PF22818">
    <property type="entry name" value="ApeI-like"/>
    <property type="match status" value="1"/>
</dbReference>
<keyword evidence="3" id="KW-1185">Reference proteome</keyword>
<feature type="domain" description="ApeI dehydratase-like" evidence="1">
    <location>
        <begin position="6"/>
        <end position="78"/>
    </location>
</feature>
<accession>A0ABV6IT72</accession>
<reference evidence="2 3" key="1">
    <citation type="submission" date="2024-09" db="EMBL/GenBank/DDBJ databases">
        <authorList>
            <person name="Sun Q."/>
            <person name="Mori K."/>
        </authorList>
    </citation>
    <scope>NUCLEOTIDE SEQUENCE [LARGE SCALE GENOMIC DNA]</scope>
    <source>
        <strain evidence="2 3">CCM 7468</strain>
    </source>
</reference>
<evidence type="ECO:0000313" key="3">
    <source>
        <dbReference type="Proteomes" id="UP001589789"/>
    </source>
</evidence>
<dbReference type="EMBL" id="JBHLVZ010000033">
    <property type="protein sequence ID" value="MFC0386542.1"/>
    <property type="molecule type" value="Genomic_DNA"/>
</dbReference>
<name>A0ABV6IT72_9PROT</name>
<dbReference type="SUPFAM" id="SSF54637">
    <property type="entry name" value="Thioesterase/thiol ester dehydrase-isomerase"/>
    <property type="match status" value="1"/>
</dbReference>
<comment type="caution">
    <text evidence="2">The sequence shown here is derived from an EMBL/GenBank/DDBJ whole genome shotgun (WGS) entry which is preliminary data.</text>
</comment>
<proteinExistence type="predicted"/>
<dbReference type="RefSeq" id="WP_377051104.1">
    <property type="nucleotide sequence ID" value="NZ_JBHLVZ010000033.1"/>
</dbReference>
<gene>
    <name evidence="2" type="ORF">ACFFIC_13450</name>
</gene>
<sequence>MSGARTVRFTVPLSHPCLPGHFPGHPVVPGVVLLDQAMLAAGIAGAARLPQAKFLRPVLPGEEVVLLLRPLEGGRLGFSGHVGEALAFRGEVEPAGVEAA</sequence>
<dbReference type="Gene3D" id="3.10.129.10">
    <property type="entry name" value="Hotdog Thioesterase"/>
    <property type="match status" value="1"/>
</dbReference>
<dbReference type="Proteomes" id="UP001589789">
    <property type="component" value="Unassembled WGS sequence"/>
</dbReference>
<protein>
    <recommendedName>
        <fullName evidence="1">ApeI dehydratase-like domain-containing protein</fullName>
    </recommendedName>
</protein>
<evidence type="ECO:0000313" key="2">
    <source>
        <dbReference type="EMBL" id="MFC0386542.1"/>
    </source>
</evidence>
<evidence type="ECO:0000259" key="1">
    <source>
        <dbReference type="Pfam" id="PF22818"/>
    </source>
</evidence>
<dbReference type="InterPro" id="IPR054545">
    <property type="entry name" value="ApeI-like"/>
</dbReference>
<organism evidence="2 3">
    <name type="scientific">Muricoccus vinaceus</name>
    <dbReference type="NCBI Taxonomy" id="424704"/>
    <lineage>
        <taxon>Bacteria</taxon>
        <taxon>Pseudomonadati</taxon>
        <taxon>Pseudomonadota</taxon>
        <taxon>Alphaproteobacteria</taxon>
        <taxon>Acetobacterales</taxon>
        <taxon>Roseomonadaceae</taxon>
        <taxon>Muricoccus</taxon>
    </lineage>
</organism>